<accession>A0A858SX50</accession>
<dbReference type="PRINTS" id="PR01805">
    <property type="entry name" value="VACJLIPOPROT"/>
</dbReference>
<dbReference type="Proteomes" id="UP000503308">
    <property type="component" value="Chromosome"/>
</dbReference>
<sequence>MRAITVTAQFYVCRSVSSLPHHKVSSKSPSGQRRLKTYLSHTLICRIAPLFHSHPPRLPFRAAAVLLLCVFVSACATSQDQVTRTDGINDPYETTNRKIHAFNKGLDKNLVRPVAQGYGYVVPVEIRNTVNNFSDNLSTPGYAVNSLLQGDLASAGVSVIRFVMNTTIGLGGFVDAASELQIADRKTDFGETLSVWGAGEGAYIELPLFGPSTQRSTAGLIVDFFTNPLTFATIEDVPERYVPPVSKGFAGLNNREKFSDTIDSVLYESADSYAQTRQIYLQNRRFELGENSADDFDPYEDPYAQ</sequence>
<dbReference type="GO" id="GO:0120010">
    <property type="term" value="P:intermembrane phospholipid transfer"/>
    <property type="evidence" value="ECO:0007669"/>
    <property type="project" value="TreeGrafter"/>
</dbReference>
<reference evidence="3 4" key="1">
    <citation type="submission" date="2020-02" db="EMBL/GenBank/DDBJ databases">
        <title>Genome sequence of Roseobacter ponti.</title>
        <authorList>
            <person name="Hollensteiner J."/>
            <person name="Schneider D."/>
            <person name="Poehlein A."/>
            <person name="Daniel R."/>
        </authorList>
    </citation>
    <scope>NUCLEOTIDE SEQUENCE [LARGE SCALE GENOMIC DNA]</scope>
    <source>
        <strain evidence="3 4">DSM 106830</strain>
    </source>
</reference>
<gene>
    <name evidence="3" type="ORF">G3256_17345</name>
</gene>
<keyword evidence="3" id="KW-0449">Lipoprotein</keyword>
<evidence type="ECO:0000256" key="2">
    <source>
        <dbReference type="ARBA" id="ARBA00022729"/>
    </source>
</evidence>
<organism evidence="3 4">
    <name type="scientific">Roseobacter ponti</name>
    <dbReference type="NCBI Taxonomy" id="1891787"/>
    <lineage>
        <taxon>Bacteria</taxon>
        <taxon>Pseudomonadati</taxon>
        <taxon>Pseudomonadota</taxon>
        <taxon>Alphaproteobacteria</taxon>
        <taxon>Rhodobacterales</taxon>
        <taxon>Roseobacteraceae</taxon>
        <taxon>Roseobacter</taxon>
    </lineage>
</organism>
<evidence type="ECO:0000313" key="4">
    <source>
        <dbReference type="Proteomes" id="UP000503308"/>
    </source>
</evidence>
<dbReference type="PANTHER" id="PTHR30035:SF3">
    <property type="entry name" value="INTERMEMBRANE PHOSPHOLIPID TRANSPORT SYSTEM LIPOPROTEIN MLAA"/>
    <property type="match status" value="1"/>
</dbReference>
<dbReference type="EMBL" id="CP048788">
    <property type="protein sequence ID" value="QJF53285.1"/>
    <property type="molecule type" value="Genomic_DNA"/>
</dbReference>
<dbReference type="GO" id="GO:0016020">
    <property type="term" value="C:membrane"/>
    <property type="evidence" value="ECO:0007669"/>
    <property type="project" value="InterPro"/>
</dbReference>
<dbReference type="AlphaFoldDB" id="A0A858SX50"/>
<keyword evidence="2" id="KW-0732">Signal</keyword>
<dbReference type="PANTHER" id="PTHR30035">
    <property type="entry name" value="LIPOPROTEIN VACJ-RELATED"/>
    <property type="match status" value="1"/>
</dbReference>
<comment type="similarity">
    <text evidence="1">Belongs to the MlaA family.</text>
</comment>
<name>A0A858SX50_9RHOB</name>
<proteinExistence type="inferred from homology"/>
<dbReference type="KEGG" id="rpon:G3256_17345"/>
<dbReference type="Pfam" id="PF04333">
    <property type="entry name" value="MlaA"/>
    <property type="match status" value="1"/>
</dbReference>
<evidence type="ECO:0000256" key="1">
    <source>
        <dbReference type="ARBA" id="ARBA00010634"/>
    </source>
</evidence>
<keyword evidence="4" id="KW-1185">Reference proteome</keyword>
<protein>
    <submittedName>
        <fullName evidence="3">VacJ family lipoprotein</fullName>
    </submittedName>
</protein>
<dbReference type="InterPro" id="IPR007428">
    <property type="entry name" value="MlaA"/>
</dbReference>
<evidence type="ECO:0000313" key="3">
    <source>
        <dbReference type="EMBL" id="QJF53285.1"/>
    </source>
</evidence>